<dbReference type="PROSITE" id="PS50851">
    <property type="entry name" value="CHEW"/>
    <property type="match status" value="1"/>
</dbReference>
<protein>
    <submittedName>
        <fullName evidence="2">Chemotaxis protein CheW</fullName>
    </submittedName>
</protein>
<dbReference type="PANTHER" id="PTHR22617">
    <property type="entry name" value="CHEMOTAXIS SENSOR HISTIDINE KINASE-RELATED"/>
    <property type="match status" value="1"/>
</dbReference>
<name>A0ABU8RQU0_9SPHN</name>
<dbReference type="InterPro" id="IPR039315">
    <property type="entry name" value="CheW"/>
</dbReference>
<sequence length="155" mass="16597">MQAVTFALGAECFAIPVTLVREILDYSEAFHIPNAPVWLQGITEVRGQGVPTVDLRARLGLATAEPTLTTRILVVDVPLSGRTVTLGLVVDKVLDVSTFAAEQIEAAPDIGVRWGSDYILGVVRRDAGFTVLMDVAQIFSRDNDATLLSQMSAAA</sequence>
<dbReference type="SUPFAM" id="SSF50341">
    <property type="entry name" value="CheW-like"/>
    <property type="match status" value="1"/>
</dbReference>
<evidence type="ECO:0000259" key="1">
    <source>
        <dbReference type="PROSITE" id="PS50851"/>
    </source>
</evidence>
<dbReference type="InterPro" id="IPR036061">
    <property type="entry name" value="CheW-like_dom_sf"/>
</dbReference>
<accession>A0ABU8RQU0</accession>
<dbReference type="Pfam" id="PF01584">
    <property type="entry name" value="CheW"/>
    <property type="match status" value="1"/>
</dbReference>
<dbReference type="SMART" id="SM00260">
    <property type="entry name" value="CheW"/>
    <property type="match status" value="1"/>
</dbReference>
<dbReference type="InterPro" id="IPR002545">
    <property type="entry name" value="CheW-lke_dom"/>
</dbReference>
<dbReference type="PANTHER" id="PTHR22617:SF23">
    <property type="entry name" value="CHEMOTAXIS PROTEIN CHEW"/>
    <property type="match status" value="1"/>
</dbReference>
<evidence type="ECO:0000313" key="2">
    <source>
        <dbReference type="EMBL" id="MEJ5975309.1"/>
    </source>
</evidence>
<reference evidence="2 3" key="1">
    <citation type="submission" date="2024-03" db="EMBL/GenBank/DDBJ databases">
        <authorList>
            <person name="Jo J.-H."/>
        </authorList>
    </citation>
    <scope>NUCLEOTIDE SEQUENCE [LARGE SCALE GENOMIC DNA]</scope>
    <source>
        <strain evidence="2 3">PS1R-30</strain>
    </source>
</reference>
<dbReference type="Gene3D" id="2.30.30.40">
    <property type="entry name" value="SH3 Domains"/>
    <property type="match status" value="1"/>
</dbReference>
<dbReference type="EMBL" id="JBBHJZ010000001">
    <property type="protein sequence ID" value="MEJ5975309.1"/>
    <property type="molecule type" value="Genomic_DNA"/>
</dbReference>
<feature type="domain" description="CheW-like" evidence="1">
    <location>
        <begin position="1"/>
        <end position="144"/>
    </location>
</feature>
<dbReference type="Gene3D" id="2.40.50.180">
    <property type="entry name" value="CheA-289, Domain 4"/>
    <property type="match status" value="1"/>
</dbReference>
<keyword evidence="3" id="KW-1185">Reference proteome</keyword>
<gene>
    <name evidence="2" type="ORF">WG901_01575</name>
</gene>
<proteinExistence type="predicted"/>
<evidence type="ECO:0000313" key="3">
    <source>
        <dbReference type="Proteomes" id="UP001361239"/>
    </source>
</evidence>
<comment type="caution">
    <text evidence="2">The sequence shown here is derived from an EMBL/GenBank/DDBJ whole genome shotgun (WGS) entry which is preliminary data.</text>
</comment>
<dbReference type="Proteomes" id="UP001361239">
    <property type="component" value="Unassembled WGS sequence"/>
</dbReference>
<organism evidence="2 3">
    <name type="scientific">Novosphingobium anseongense</name>
    <dbReference type="NCBI Taxonomy" id="3133436"/>
    <lineage>
        <taxon>Bacteria</taxon>
        <taxon>Pseudomonadati</taxon>
        <taxon>Pseudomonadota</taxon>
        <taxon>Alphaproteobacteria</taxon>
        <taxon>Sphingomonadales</taxon>
        <taxon>Sphingomonadaceae</taxon>
        <taxon>Novosphingobium</taxon>
    </lineage>
</organism>